<dbReference type="STRING" id="246437.L9KZG6"/>
<dbReference type="PANTHER" id="PTHR19375">
    <property type="entry name" value="HEAT SHOCK PROTEIN 70KDA"/>
    <property type="match status" value="1"/>
</dbReference>
<evidence type="ECO:0000313" key="4">
    <source>
        <dbReference type="EMBL" id="ELW67894.1"/>
    </source>
</evidence>
<dbReference type="Gene3D" id="1.20.1270.10">
    <property type="match status" value="1"/>
</dbReference>
<keyword evidence="5" id="KW-1185">Reference proteome</keyword>
<dbReference type="GO" id="GO:0005524">
    <property type="term" value="F:ATP binding"/>
    <property type="evidence" value="ECO:0007669"/>
    <property type="project" value="UniProtKB-KW"/>
</dbReference>
<dbReference type="EMBL" id="KB320597">
    <property type="protein sequence ID" value="ELW67894.1"/>
    <property type="molecule type" value="Genomic_DNA"/>
</dbReference>
<keyword evidence="4" id="KW-0346">Stress response</keyword>
<evidence type="ECO:0000256" key="2">
    <source>
        <dbReference type="ARBA" id="ARBA00022741"/>
    </source>
</evidence>
<dbReference type="GO" id="GO:0140662">
    <property type="term" value="F:ATP-dependent protein folding chaperone"/>
    <property type="evidence" value="ECO:0007669"/>
    <property type="project" value="InterPro"/>
</dbReference>
<keyword evidence="2" id="KW-0547">Nucleotide-binding</keyword>
<dbReference type="AlphaFoldDB" id="L9KZG6"/>
<dbReference type="Pfam" id="PF00012">
    <property type="entry name" value="HSP70"/>
    <property type="match status" value="1"/>
</dbReference>
<accession>L9KZG6</accession>
<sequence>MVKDNNLLDKSEFTGINPAPYGVHQIEVTFDIDTNGILNVPAADKSTGKENKIIIANDKGCLSKGDIEHMVQEVEKYKAKDEKQRDKVLSKHSLESCPFHITIAVEDKKLQGKINDEDKQKILDKYNEIFN</sequence>
<dbReference type="SUPFAM" id="SSF100934">
    <property type="entry name" value="Heat shock protein 70kD (HSP70), C-terminal subdomain"/>
    <property type="match status" value="1"/>
</dbReference>
<evidence type="ECO:0000313" key="5">
    <source>
        <dbReference type="Proteomes" id="UP000011518"/>
    </source>
</evidence>
<reference evidence="5" key="2">
    <citation type="journal article" date="2013" name="Nat. Commun.">
        <title>Genome of the Chinese tree shrew.</title>
        <authorList>
            <person name="Fan Y."/>
            <person name="Huang Z.Y."/>
            <person name="Cao C.C."/>
            <person name="Chen C.S."/>
            <person name="Chen Y.X."/>
            <person name="Fan D.D."/>
            <person name="He J."/>
            <person name="Hou H.L."/>
            <person name="Hu L."/>
            <person name="Hu X.T."/>
            <person name="Jiang X.T."/>
            <person name="Lai R."/>
            <person name="Lang Y.S."/>
            <person name="Liang B."/>
            <person name="Liao S.G."/>
            <person name="Mu D."/>
            <person name="Ma Y.Y."/>
            <person name="Niu Y.Y."/>
            <person name="Sun X.Q."/>
            <person name="Xia J.Q."/>
            <person name="Xiao J."/>
            <person name="Xiong Z.Q."/>
            <person name="Xu L."/>
            <person name="Yang L."/>
            <person name="Zhang Y."/>
            <person name="Zhao W."/>
            <person name="Zhao X.D."/>
            <person name="Zheng Y.T."/>
            <person name="Zhou J.M."/>
            <person name="Zhu Y.B."/>
            <person name="Zhang G.J."/>
            <person name="Wang J."/>
            <person name="Yao Y.G."/>
        </authorList>
    </citation>
    <scope>NUCLEOTIDE SEQUENCE [LARGE SCALE GENOMIC DNA]</scope>
</reference>
<keyword evidence="3" id="KW-0067">ATP-binding</keyword>
<evidence type="ECO:0000256" key="3">
    <source>
        <dbReference type="ARBA" id="ARBA00022840"/>
    </source>
</evidence>
<dbReference type="SUPFAM" id="SSF100920">
    <property type="entry name" value="Heat shock protein 70kD (HSP70), peptide-binding domain"/>
    <property type="match status" value="1"/>
</dbReference>
<gene>
    <name evidence="4" type="ORF">TREES_T100007495</name>
</gene>
<dbReference type="Gene3D" id="2.60.34.10">
    <property type="entry name" value="Substrate Binding Domain Of DNAk, Chain A, domain 1"/>
    <property type="match status" value="1"/>
</dbReference>
<proteinExistence type="inferred from homology"/>
<dbReference type="InterPro" id="IPR029048">
    <property type="entry name" value="HSP70_C_sf"/>
</dbReference>
<protein>
    <submittedName>
        <fullName evidence="4">Heat shock cognate 71 kDa protein</fullName>
    </submittedName>
</protein>
<dbReference type="InterPro" id="IPR029047">
    <property type="entry name" value="HSP70_peptide-bd_sf"/>
</dbReference>
<dbReference type="InterPro" id="IPR013126">
    <property type="entry name" value="Hsp_70_fam"/>
</dbReference>
<evidence type="ECO:0000256" key="1">
    <source>
        <dbReference type="ARBA" id="ARBA00007381"/>
    </source>
</evidence>
<organism evidence="4 5">
    <name type="scientific">Tupaia chinensis</name>
    <name type="common">Chinese tree shrew</name>
    <name type="synonym">Tupaia belangeri chinensis</name>
    <dbReference type="NCBI Taxonomy" id="246437"/>
    <lineage>
        <taxon>Eukaryota</taxon>
        <taxon>Metazoa</taxon>
        <taxon>Chordata</taxon>
        <taxon>Craniata</taxon>
        <taxon>Vertebrata</taxon>
        <taxon>Euteleostomi</taxon>
        <taxon>Mammalia</taxon>
        <taxon>Eutheria</taxon>
        <taxon>Euarchontoglires</taxon>
        <taxon>Scandentia</taxon>
        <taxon>Tupaiidae</taxon>
        <taxon>Tupaia</taxon>
    </lineage>
</organism>
<comment type="similarity">
    <text evidence="1">Belongs to the heat shock protein 70 family.</text>
</comment>
<reference evidence="5" key="1">
    <citation type="submission" date="2012-07" db="EMBL/GenBank/DDBJ databases">
        <title>Genome of the Chinese tree shrew, a rising model animal genetically related to primates.</title>
        <authorList>
            <person name="Zhang G."/>
            <person name="Fan Y."/>
            <person name="Yao Y."/>
            <person name="Huang Z."/>
        </authorList>
    </citation>
    <scope>NUCLEOTIDE SEQUENCE [LARGE SCALE GENOMIC DNA]</scope>
</reference>
<name>L9KZG6_TUPCH</name>
<dbReference type="Proteomes" id="UP000011518">
    <property type="component" value="Unassembled WGS sequence"/>
</dbReference>
<dbReference type="InParanoid" id="L9KZG6"/>